<dbReference type="Proteomes" id="UP000184447">
    <property type="component" value="Unassembled WGS sequence"/>
</dbReference>
<dbReference type="InterPro" id="IPR016181">
    <property type="entry name" value="Acyl_CoA_acyltransferase"/>
</dbReference>
<reference evidence="2 3" key="1">
    <citation type="submission" date="2016-11" db="EMBL/GenBank/DDBJ databases">
        <authorList>
            <person name="Jaros S."/>
            <person name="Januszkiewicz K."/>
            <person name="Wedrychowicz H."/>
        </authorList>
    </citation>
    <scope>NUCLEOTIDE SEQUENCE [LARGE SCALE GENOMIC DNA]</scope>
    <source>
        <strain evidence="2 3">DSM 8605</strain>
    </source>
</reference>
<name>A0A1M5W774_9CLOT</name>
<dbReference type="GO" id="GO:0016747">
    <property type="term" value="F:acyltransferase activity, transferring groups other than amino-acyl groups"/>
    <property type="evidence" value="ECO:0007669"/>
    <property type="project" value="InterPro"/>
</dbReference>
<organism evidence="2 3">
    <name type="scientific">Clostridium grantii DSM 8605</name>
    <dbReference type="NCBI Taxonomy" id="1121316"/>
    <lineage>
        <taxon>Bacteria</taxon>
        <taxon>Bacillati</taxon>
        <taxon>Bacillota</taxon>
        <taxon>Clostridia</taxon>
        <taxon>Eubacteriales</taxon>
        <taxon>Clostridiaceae</taxon>
        <taxon>Clostridium</taxon>
    </lineage>
</organism>
<dbReference type="Gene3D" id="3.40.630.30">
    <property type="match status" value="1"/>
</dbReference>
<dbReference type="EMBL" id="FQXM01000015">
    <property type="protein sequence ID" value="SHH83278.1"/>
    <property type="molecule type" value="Genomic_DNA"/>
</dbReference>
<dbReference type="RefSeq" id="WP_073338965.1">
    <property type="nucleotide sequence ID" value="NZ_FQXM01000015.1"/>
</dbReference>
<gene>
    <name evidence="2" type="ORF">SAMN02745207_02719</name>
</gene>
<dbReference type="AlphaFoldDB" id="A0A1M5W774"/>
<evidence type="ECO:0000313" key="2">
    <source>
        <dbReference type="EMBL" id="SHH83278.1"/>
    </source>
</evidence>
<evidence type="ECO:0000259" key="1">
    <source>
        <dbReference type="PROSITE" id="PS51186"/>
    </source>
</evidence>
<dbReference type="InterPro" id="IPR051531">
    <property type="entry name" value="N-acetyltransferase"/>
</dbReference>
<dbReference type="OrthoDB" id="9795206at2"/>
<dbReference type="InterPro" id="IPR000182">
    <property type="entry name" value="GNAT_dom"/>
</dbReference>
<dbReference type="Pfam" id="PF13302">
    <property type="entry name" value="Acetyltransf_3"/>
    <property type="match status" value="1"/>
</dbReference>
<keyword evidence="3" id="KW-1185">Reference proteome</keyword>
<dbReference type="STRING" id="1121316.SAMN02745207_02719"/>
<evidence type="ECO:0000313" key="3">
    <source>
        <dbReference type="Proteomes" id="UP000184447"/>
    </source>
</evidence>
<dbReference type="SUPFAM" id="SSF55729">
    <property type="entry name" value="Acyl-CoA N-acyltransferases (Nat)"/>
    <property type="match status" value="1"/>
</dbReference>
<feature type="domain" description="N-acetyltransferase" evidence="1">
    <location>
        <begin position="5"/>
        <end position="154"/>
    </location>
</feature>
<protein>
    <submittedName>
        <fullName evidence="2">Protein N-acetyltransferase, RimJ/RimL family</fullName>
    </submittedName>
</protein>
<keyword evidence="2" id="KW-0808">Transferase</keyword>
<dbReference type="PANTHER" id="PTHR43792">
    <property type="entry name" value="GNAT FAMILY, PUTATIVE (AFU_ORTHOLOGUE AFUA_3G00765)-RELATED-RELATED"/>
    <property type="match status" value="1"/>
</dbReference>
<accession>A0A1M5W774</accession>
<sequence length="154" mass="18576">MIYEVFLRKVKEEDMDEVFKLSNEDYVRQYSLNKEKIRWEHHVTWFSKVMQSPNNVFFVVTNKDNEFFGQIRYKIEYSTATVSISLCEKIIGRGLSYNILIKSMENLKKEYRDIKRIYAVIAIENIPSKKLFEKAGFKYLEVNNEIMKYTFSYE</sequence>
<dbReference type="PROSITE" id="PS51186">
    <property type="entry name" value="GNAT"/>
    <property type="match status" value="1"/>
</dbReference>
<proteinExistence type="predicted"/>
<dbReference type="PANTHER" id="PTHR43792:SF16">
    <property type="entry name" value="N-ACETYLTRANSFERASE DOMAIN-CONTAINING PROTEIN"/>
    <property type="match status" value="1"/>
</dbReference>